<evidence type="ECO:0000259" key="8">
    <source>
        <dbReference type="Pfam" id="PF01850"/>
    </source>
</evidence>
<dbReference type="Proteomes" id="UP000618445">
    <property type="component" value="Unassembled WGS sequence"/>
</dbReference>
<evidence type="ECO:0000256" key="1">
    <source>
        <dbReference type="ARBA" id="ARBA00001946"/>
    </source>
</evidence>
<dbReference type="Gene3D" id="3.40.50.1010">
    <property type="entry name" value="5'-nuclease"/>
    <property type="match status" value="1"/>
</dbReference>
<dbReference type="SUPFAM" id="SSF88723">
    <property type="entry name" value="PIN domain-like"/>
    <property type="match status" value="1"/>
</dbReference>
<keyword evidence="5" id="KW-0378">Hydrolase</keyword>
<dbReference type="EMBL" id="JACJQY010000036">
    <property type="protein sequence ID" value="MBD2318862.1"/>
    <property type="molecule type" value="Genomic_DNA"/>
</dbReference>
<keyword evidence="2" id="KW-1277">Toxin-antitoxin system</keyword>
<dbReference type="InterPro" id="IPR029060">
    <property type="entry name" value="PIN-like_dom_sf"/>
</dbReference>
<sequence>MTYLYLLDTNIISDLVKHPNGKIAQRIAEVGEICICTSIVVACELRFGSEKNGSLRLKQQVDQILELIAVLPLESPIEFHYAEIRSYLEREGTSIGANDLLIASHGLALDLTVVTANVREFSRVPNLAVENWLI</sequence>
<feature type="domain" description="PIN" evidence="8">
    <location>
        <begin position="5"/>
        <end position="125"/>
    </location>
</feature>
<dbReference type="Pfam" id="PF01850">
    <property type="entry name" value="PIN"/>
    <property type="match status" value="1"/>
</dbReference>
<dbReference type="PANTHER" id="PTHR33653:SF1">
    <property type="entry name" value="RIBONUCLEASE VAPC2"/>
    <property type="match status" value="1"/>
</dbReference>
<gene>
    <name evidence="9" type="ORF">H6G05_18655</name>
</gene>
<evidence type="ECO:0000256" key="5">
    <source>
        <dbReference type="ARBA" id="ARBA00022801"/>
    </source>
</evidence>
<dbReference type="RefSeq" id="WP_190580244.1">
    <property type="nucleotide sequence ID" value="NZ_CAWPQU010000030.1"/>
</dbReference>
<comment type="caution">
    <text evidence="9">The sequence shown here is derived from an EMBL/GenBank/DDBJ whole genome shotgun (WGS) entry which is preliminary data.</text>
</comment>
<evidence type="ECO:0000256" key="7">
    <source>
        <dbReference type="ARBA" id="ARBA00038093"/>
    </source>
</evidence>
<dbReference type="InterPro" id="IPR002716">
    <property type="entry name" value="PIN_dom"/>
</dbReference>
<comment type="similarity">
    <text evidence="7">Belongs to the PINc/VapC protein family.</text>
</comment>
<evidence type="ECO:0000256" key="3">
    <source>
        <dbReference type="ARBA" id="ARBA00022722"/>
    </source>
</evidence>
<name>A0ABR8CFL7_9CYAN</name>
<evidence type="ECO:0000256" key="6">
    <source>
        <dbReference type="ARBA" id="ARBA00022842"/>
    </source>
</evidence>
<keyword evidence="3" id="KW-0540">Nuclease</keyword>
<keyword evidence="10" id="KW-1185">Reference proteome</keyword>
<dbReference type="InterPro" id="IPR050556">
    <property type="entry name" value="Type_II_TA_system_RNase"/>
</dbReference>
<evidence type="ECO:0000313" key="10">
    <source>
        <dbReference type="Proteomes" id="UP000618445"/>
    </source>
</evidence>
<dbReference type="CDD" id="cd18748">
    <property type="entry name" value="PIN_VapC4-5_FitB-like"/>
    <property type="match status" value="1"/>
</dbReference>
<evidence type="ECO:0000313" key="9">
    <source>
        <dbReference type="EMBL" id="MBD2318862.1"/>
    </source>
</evidence>
<dbReference type="PANTHER" id="PTHR33653">
    <property type="entry name" value="RIBONUCLEASE VAPC2"/>
    <property type="match status" value="1"/>
</dbReference>
<comment type="cofactor">
    <cofactor evidence="1">
        <name>Mg(2+)</name>
        <dbReference type="ChEBI" id="CHEBI:18420"/>
    </cofactor>
</comment>
<keyword evidence="4" id="KW-0479">Metal-binding</keyword>
<accession>A0ABR8CFL7</accession>
<protein>
    <submittedName>
        <fullName evidence="9">Type II toxin-antitoxin system VapC family toxin</fullName>
    </submittedName>
</protein>
<proteinExistence type="inferred from homology"/>
<evidence type="ECO:0000256" key="4">
    <source>
        <dbReference type="ARBA" id="ARBA00022723"/>
    </source>
</evidence>
<reference evidence="9 10" key="1">
    <citation type="journal article" date="2020" name="ISME J.">
        <title>Comparative genomics reveals insights into cyanobacterial evolution and habitat adaptation.</title>
        <authorList>
            <person name="Chen M.Y."/>
            <person name="Teng W.K."/>
            <person name="Zhao L."/>
            <person name="Hu C.X."/>
            <person name="Zhou Y.K."/>
            <person name="Han B.P."/>
            <person name="Song L.R."/>
            <person name="Shu W.S."/>
        </authorList>
    </citation>
    <scope>NUCLEOTIDE SEQUENCE [LARGE SCALE GENOMIC DNA]</scope>
    <source>
        <strain evidence="9 10">FACHB-1050</strain>
    </source>
</reference>
<keyword evidence="6" id="KW-0460">Magnesium</keyword>
<evidence type="ECO:0000256" key="2">
    <source>
        <dbReference type="ARBA" id="ARBA00022649"/>
    </source>
</evidence>
<organism evidence="9 10">
    <name type="scientific">Phormidium tenue FACHB-1050</name>
    <dbReference type="NCBI Taxonomy" id="2692857"/>
    <lineage>
        <taxon>Bacteria</taxon>
        <taxon>Bacillati</taxon>
        <taxon>Cyanobacteriota</taxon>
        <taxon>Cyanophyceae</taxon>
        <taxon>Oscillatoriophycideae</taxon>
        <taxon>Oscillatoriales</taxon>
        <taxon>Oscillatoriaceae</taxon>
        <taxon>Phormidium</taxon>
    </lineage>
</organism>